<feature type="transmembrane region" description="Helical" evidence="9">
    <location>
        <begin position="65"/>
        <end position="86"/>
    </location>
</feature>
<dbReference type="GO" id="GO:0043190">
    <property type="term" value="C:ATP-binding cassette (ABC) transporter complex"/>
    <property type="evidence" value="ECO:0007669"/>
    <property type="project" value="InterPro"/>
</dbReference>
<dbReference type="InterPro" id="IPR005495">
    <property type="entry name" value="LptG/LptF_permease"/>
</dbReference>
<keyword evidence="4" id="KW-1003">Cell membrane</keyword>
<proteinExistence type="predicted"/>
<evidence type="ECO:0000256" key="2">
    <source>
        <dbReference type="ARBA" id="ARBA00014213"/>
    </source>
</evidence>
<evidence type="ECO:0000256" key="4">
    <source>
        <dbReference type="ARBA" id="ARBA00022475"/>
    </source>
</evidence>
<keyword evidence="7 9" id="KW-1133">Transmembrane helix</keyword>
<feature type="transmembrane region" description="Helical" evidence="9">
    <location>
        <begin position="273"/>
        <end position="294"/>
    </location>
</feature>
<comment type="subcellular location">
    <subcellularLocation>
        <location evidence="1">Cell inner membrane</location>
        <topology evidence="1">Multi-pass membrane protein</topology>
    </subcellularLocation>
</comment>
<dbReference type="InterPro" id="IPR030922">
    <property type="entry name" value="LptF"/>
</dbReference>
<dbReference type="AlphaFoldDB" id="A0A3B0XS32"/>
<evidence type="ECO:0000256" key="1">
    <source>
        <dbReference type="ARBA" id="ARBA00004429"/>
    </source>
</evidence>
<evidence type="ECO:0000256" key="3">
    <source>
        <dbReference type="ARBA" id="ARBA00022448"/>
    </source>
</evidence>
<name>A0A3B0XS32_9ZZZZ</name>
<reference evidence="10" key="1">
    <citation type="submission" date="2018-06" db="EMBL/GenBank/DDBJ databases">
        <authorList>
            <person name="Zhirakovskaya E."/>
        </authorList>
    </citation>
    <scope>NUCLEOTIDE SEQUENCE</scope>
</reference>
<feature type="transmembrane region" description="Helical" evidence="9">
    <location>
        <begin position="107"/>
        <end position="127"/>
    </location>
</feature>
<gene>
    <name evidence="10" type="ORF">MNBD_GAMMA09-1007</name>
</gene>
<dbReference type="EMBL" id="UOFI01000056">
    <property type="protein sequence ID" value="VAW64689.1"/>
    <property type="molecule type" value="Genomic_DNA"/>
</dbReference>
<keyword evidence="5" id="KW-0997">Cell inner membrane</keyword>
<evidence type="ECO:0000313" key="10">
    <source>
        <dbReference type="EMBL" id="VAW64689.1"/>
    </source>
</evidence>
<dbReference type="PANTHER" id="PTHR33529">
    <property type="entry name" value="SLR0882 PROTEIN-RELATED"/>
    <property type="match status" value="1"/>
</dbReference>
<evidence type="ECO:0000256" key="8">
    <source>
        <dbReference type="ARBA" id="ARBA00023136"/>
    </source>
</evidence>
<accession>A0A3B0XS32</accession>
<dbReference type="NCBIfam" id="TIGR04407">
    <property type="entry name" value="LptF_YjgP"/>
    <property type="match status" value="1"/>
</dbReference>
<dbReference type="PANTHER" id="PTHR33529:SF7">
    <property type="entry name" value="LIPOPOLYSACCHARIDE EXPORT SYSTEM PERMEASE PROTEIN LPTF"/>
    <property type="match status" value="1"/>
</dbReference>
<keyword evidence="3" id="KW-0813">Transport</keyword>
<keyword evidence="6 9" id="KW-0812">Transmembrane</keyword>
<feature type="transmembrane region" description="Helical" evidence="9">
    <location>
        <begin position="21"/>
        <end position="45"/>
    </location>
</feature>
<dbReference type="Pfam" id="PF03739">
    <property type="entry name" value="LptF_LptG"/>
    <property type="match status" value="1"/>
</dbReference>
<evidence type="ECO:0000256" key="5">
    <source>
        <dbReference type="ARBA" id="ARBA00022519"/>
    </source>
</evidence>
<dbReference type="GO" id="GO:0015920">
    <property type="term" value="P:lipopolysaccharide transport"/>
    <property type="evidence" value="ECO:0007669"/>
    <property type="project" value="TreeGrafter"/>
</dbReference>
<feature type="transmembrane region" description="Helical" evidence="9">
    <location>
        <begin position="306"/>
        <end position="327"/>
    </location>
</feature>
<dbReference type="GO" id="GO:0055085">
    <property type="term" value="P:transmembrane transport"/>
    <property type="evidence" value="ECO:0007669"/>
    <property type="project" value="InterPro"/>
</dbReference>
<evidence type="ECO:0000256" key="7">
    <source>
        <dbReference type="ARBA" id="ARBA00022989"/>
    </source>
</evidence>
<feature type="transmembrane region" description="Helical" evidence="9">
    <location>
        <begin position="333"/>
        <end position="354"/>
    </location>
</feature>
<keyword evidence="8 9" id="KW-0472">Membrane</keyword>
<evidence type="ECO:0000256" key="9">
    <source>
        <dbReference type="SAM" id="Phobius"/>
    </source>
</evidence>
<protein>
    <recommendedName>
        <fullName evidence="2">Lipopolysaccharide export system permease protein LptF</fullName>
    </recommendedName>
</protein>
<evidence type="ECO:0000256" key="6">
    <source>
        <dbReference type="ARBA" id="ARBA00022692"/>
    </source>
</evidence>
<sequence>MLQRHFTIIDRYVSRELMLTWLAVTLVLTLILLSITLVQLLSKAANGSIPGDAVWALLMYTSPRYLIISITLSLYLGVLLCFSRLYKDNEMAAMGACGIGLIKLYRPLLLVTLPASGLLLVLTLYLMPWVSQQSETLKSKIKNRSELTMLSAGQFNKSRKAKAVMFLQRQSEGGTKMHHVFLQQMAQKNRRETIESADTARRYQDGKGRQFILFEKGQMYEGEPGRADYRITRYEKKGIYLPESPVVKKASRKKALKTSVLWNSDRADYRAELHWRLSLPIGTFLLAVLALPLSYTTPRKGRYSKLALAILIYLIYFNLLGIGQTWVEKQKVPQWLGLWWVHGLAVLIILYWWVRRAGGIKQVYKNYRFMEKT</sequence>
<organism evidence="10">
    <name type="scientific">hydrothermal vent metagenome</name>
    <dbReference type="NCBI Taxonomy" id="652676"/>
    <lineage>
        <taxon>unclassified sequences</taxon>
        <taxon>metagenomes</taxon>
        <taxon>ecological metagenomes</taxon>
    </lineage>
</organism>